<accession>A0A4Q7DI86</accession>
<reference evidence="5 6" key="1">
    <citation type="submission" date="2018-10" db="EMBL/GenBank/DDBJ databases">
        <title>An updated phylogeny of the Alphaproteobacteria reveals that the parasitic Rickettsiales and Holosporales have independent origins.</title>
        <authorList>
            <person name="Munoz-Gomez S.A."/>
            <person name="Hess S."/>
            <person name="Burger G."/>
            <person name="Lang B.F."/>
            <person name="Susko E."/>
            <person name="Slamovits C.H."/>
            <person name="Roger A.J."/>
        </authorList>
    </citation>
    <scope>NUCLEOTIDE SEQUENCE [LARGE SCALE GENOMIC DNA]</scope>
    <source>
        <strain evidence="5">HOLO01</strain>
    </source>
</reference>
<dbReference type="SUPFAM" id="SSF48403">
    <property type="entry name" value="Ankyrin repeat"/>
    <property type="match status" value="1"/>
</dbReference>
<dbReference type="PROSITE" id="PS50297">
    <property type="entry name" value="ANK_REP_REGION"/>
    <property type="match status" value="1"/>
</dbReference>
<organism evidence="5 6">
    <name type="scientific">Candidatus Finniella inopinata</name>
    <dbReference type="NCBI Taxonomy" id="1696036"/>
    <lineage>
        <taxon>Bacteria</taxon>
        <taxon>Pseudomonadati</taxon>
        <taxon>Pseudomonadota</taxon>
        <taxon>Alphaproteobacteria</taxon>
        <taxon>Holosporales</taxon>
        <taxon>Candidatus Paracaedibacteraceae</taxon>
        <taxon>Candidatus Finniella</taxon>
    </lineage>
</organism>
<comment type="caution">
    <text evidence="5">The sequence shown here is derived from an EMBL/GenBank/DDBJ whole genome shotgun (WGS) entry which is preliminary data.</text>
</comment>
<evidence type="ECO:0000313" key="5">
    <source>
        <dbReference type="EMBL" id="RZI45889.1"/>
    </source>
</evidence>
<evidence type="ECO:0000256" key="1">
    <source>
        <dbReference type="ARBA" id="ARBA00022737"/>
    </source>
</evidence>
<dbReference type="PROSITE" id="PS50088">
    <property type="entry name" value="ANK_REPEAT"/>
    <property type="match status" value="1"/>
</dbReference>
<dbReference type="InterPro" id="IPR036770">
    <property type="entry name" value="Ankyrin_rpt-contain_sf"/>
</dbReference>
<feature type="region of interest" description="Disordered" evidence="4">
    <location>
        <begin position="1"/>
        <end position="32"/>
    </location>
</feature>
<dbReference type="InterPro" id="IPR002110">
    <property type="entry name" value="Ankyrin_rpt"/>
</dbReference>
<dbReference type="SMART" id="SM00248">
    <property type="entry name" value="ANK"/>
    <property type="match status" value="2"/>
</dbReference>
<evidence type="ECO:0000313" key="6">
    <source>
        <dbReference type="Proteomes" id="UP000293550"/>
    </source>
</evidence>
<dbReference type="PANTHER" id="PTHR24171">
    <property type="entry name" value="ANKYRIN REPEAT DOMAIN-CONTAINING PROTEIN 39-RELATED"/>
    <property type="match status" value="1"/>
</dbReference>
<gene>
    <name evidence="5" type="ORF">EQU50_05520</name>
</gene>
<name>A0A4Q7DI86_9PROT</name>
<dbReference type="OrthoDB" id="7390289at2"/>
<feature type="repeat" description="ANK" evidence="3">
    <location>
        <begin position="89"/>
        <end position="121"/>
    </location>
</feature>
<keyword evidence="6" id="KW-1185">Reference proteome</keyword>
<dbReference type="Proteomes" id="UP000293550">
    <property type="component" value="Unassembled WGS sequence"/>
</dbReference>
<feature type="region of interest" description="Disordered" evidence="4">
    <location>
        <begin position="211"/>
        <end position="242"/>
    </location>
</feature>
<feature type="compositionally biased region" description="Low complexity" evidence="4">
    <location>
        <begin position="212"/>
        <end position="226"/>
    </location>
</feature>
<evidence type="ECO:0000256" key="3">
    <source>
        <dbReference type="PROSITE-ProRule" id="PRU00023"/>
    </source>
</evidence>
<sequence length="534" mass="58262">MTPAPAASSNSQVSTPGAPGRQGQPSPKDKPLMRAVKSNNIEKALELINDGDDITVRDSYGRSLMHYAQDAGLIEKLKEKMTINDPDLAGCTPLMIAVQSNNAAQAKLLVEKGADVKATNSMSQTALFFAKNKGSIEFLKAKGLSVEDKDVFDKTPLMYAKNDPNFPQDAREALEISSNTSQVSTAVALGGQGQVATATNKPAEVNQEIQKAAPGAAGAASSAPSAIPTVTEDEAQKEKSRREFLSTIKSAARAPKPTALSNFSSTAPTLTPQMKELVNLDKSSMSAFSEITEEDPFWNGGSLENDSKKSEILETWGKIANIRSNYMKKKLGFSDDTKVHNLALRSLGALPLPRPYSLKSEDLMDRIQHCRTKILSTGGAFGIDFERKAQGLELRIMVNSLKDAGRYQAMRYKPDQPKENAPFNLLRMLANDLIDETSPAQLLEHQIVCFIVAAKEAMDCSEPAQVAFRKNLSEGRYEKKHDYEEFAYCQIAEAVQNKVGTERGGRIDEDFVSATFGRINKDIADFTDERVSAH</sequence>
<dbReference type="EMBL" id="SCFB01000006">
    <property type="protein sequence ID" value="RZI45889.1"/>
    <property type="molecule type" value="Genomic_DNA"/>
</dbReference>
<protein>
    <submittedName>
        <fullName evidence="5">Ankyrin repeat domain-containing protein</fullName>
    </submittedName>
</protein>
<dbReference type="Pfam" id="PF12796">
    <property type="entry name" value="Ank_2"/>
    <property type="match status" value="1"/>
</dbReference>
<keyword evidence="2 3" id="KW-0040">ANK repeat</keyword>
<dbReference type="Gene3D" id="1.25.40.20">
    <property type="entry name" value="Ankyrin repeat-containing domain"/>
    <property type="match status" value="1"/>
</dbReference>
<keyword evidence="1" id="KW-0677">Repeat</keyword>
<dbReference type="AlphaFoldDB" id="A0A4Q7DI86"/>
<evidence type="ECO:0000256" key="4">
    <source>
        <dbReference type="SAM" id="MobiDB-lite"/>
    </source>
</evidence>
<proteinExistence type="predicted"/>
<evidence type="ECO:0000256" key="2">
    <source>
        <dbReference type="ARBA" id="ARBA00023043"/>
    </source>
</evidence>